<evidence type="ECO:0000256" key="3">
    <source>
        <dbReference type="ARBA" id="ARBA00023277"/>
    </source>
</evidence>
<evidence type="ECO:0000256" key="1">
    <source>
        <dbReference type="ARBA" id="ARBA00022679"/>
    </source>
</evidence>
<keyword evidence="1" id="KW-0808">Transferase</keyword>
<evidence type="ECO:0000256" key="2">
    <source>
        <dbReference type="ARBA" id="ARBA00023253"/>
    </source>
</evidence>
<dbReference type="PANTHER" id="PTHR13398:SF0">
    <property type="entry name" value="GDP-FUCOSE PROTEIN O-FUCOSYLTRANSFERASE 2"/>
    <property type="match status" value="1"/>
</dbReference>
<evidence type="ECO:0000313" key="5">
    <source>
        <dbReference type="EMBL" id="CAG8560540.1"/>
    </source>
</evidence>
<keyword evidence="2" id="KW-0294">Fucose metabolism</keyword>
<feature type="region of interest" description="Disordered" evidence="4">
    <location>
        <begin position="1"/>
        <end position="20"/>
    </location>
</feature>
<dbReference type="InterPro" id="IPR045130">
    <property type="entry name" value="OFUT2-like"/>
</dbReference>
<comment type="caution">
    <text evidence="5">The sequence shown here is derived from an EMBL/GenBank/DDBJ whole genome shotgun (WGS) entry which is preliminary data.</text>
</comment>
<keyword evidence="6" id="KW-1185">Reference proteome</keyword>
<dbReference type="GO" id="GO:0046922">
    <property type="term" value="F:peptide-O-fucosyltransferase activity"/>
    <property type="evidence" value="ECO:0007669"/>
    <property type="project" value="InterPro"/>
</dbReference>
<dbReference type="OrthoDB" id="2020419at2759"/>
<protein>
    <submittedName>
        <fullName evidence="5">15176_t:CDS:1</fullName>
    </submittedName>
</protein>
<feature type="non-terminal residue" evidence="5">
    <location>
        <position position="1"/>
    </location>
</feature>
<dbReference type="Proteomes" id="UP000789396">
    <property type="component" value="Unassembled WGS sequence"/>
</dbReference>
<dbReference type="Gene3D" id="3.40.50.11350">
    <property type="match status" value="1"/>
</dbReference>
<reference evidence="5" key="1">
    <citation type="submission" date="2021-06" db="EMBL/GenBank/DDBJ databases">
        <authorList>
            <person name="Kallberg Y."/>
            <person name="Tangrot J."/>
            <person name="Rosling A."/>
        </authorList>
    </citation>
    <scope>NUCLEOTIDE SEQUENCE</scope>
    <source>
        <strain evidence="5">IN212</strain>
    </source>
</reference>
<dbReference type="GO" id="GO:0006004">
    <property type="term" value="P:fucose metabolic process"/>
    <property type="evidence" value="ECO:0007669"/>
    <property type="project" value="UniProtKB-KW"/>
</dbReference>
<evidence type="ECO:0000313" key="6">
    <source>
        <dbReference type="Proteomes" id="UP000789396"/>
    </source>
</evidence>
<keyword evidence="3" id="KW-0119">Carbohydrate metabolism</keyword>
<organism evidence="5 6">
    <name type="scientific">Racocetra fulgida</name>
    <dbReference type="NCBI Taxonomy" id="60492"/>
    <lineage>
        <taxon>Eukaryota</taxon>
        <taxon>Fungi</taxon>
        <taxon>Fungi incertae sedis</taxon>
        <taxon>Mucoromycota</taxon>
        <taxon>Glomeromycotina</taxon>
        <taxon>Glomeromycetes</taxon>
        <taxon>Diversisporales</taxon>
        <taxon>Gigasporaceae</taxon>
        <taxon>Racocetra</taxon>
    </lineage>
</organism>
<sequence length="419" mass="48499">PVTERISSDDYPDDDNSDNDLFTNDTDKNFHFREIETNFLSDSEVNKKYCKKETNCRFLFMYYHSGQESKANIHLKTFSYIAGILDRTMVLTNVGRSRIESCNQLPFKFYYNLNALRKLFPNVNFISQWEFESWSRNRFEKPSIQHLHFSHGDSLIPLLEHVDPIIEPVTHVNCFNKFDIKFDDSTIFQRILINSEILSQVNDGNDSSTLLIKNLMNSNAEVLLIKDDIGKEILTQTYSAIPYANHIIQEALRIKVALKSYVAVYWDFVGIDTENLPKCAEQLKDTLQYIHEIHGIHNVYLSTNYPISIESNDSSSQLTKYYNQAMSVLNSTTNVNISSWVTFDTFGKLRDKMGNEDEFRATDGVQQILDRIVCIDADYFLSGPSECCEQLNAFIKTVFNARSELYKSNPSIQNIISRW</sequence>
<evidence type="ECO:0000256" key="4">
    <source>
        <dbReference type="SAM" id="MobiDB-lite"/>
    </source>
</evidence>
<gene>
    <name evidence="5" type="ORF">RFULGI_LOCUS5039</name>
</gene>
<proteinExistence type="predicted"/>
<accession>A0A9N9BE00</accession>
<dbReference type="AlphaFoldDB" id="A0A9N9BE00"/>
<name>A0A9N9BE00_9GLOM</name>
<dbReference type="PANTHER" id="PTHR13398">
    <property type="entry name" value="GDP-FUCOSE PROTEIN O-FUCOSYLTRANSFERASE 2"/>
    <property type="match status" value="1"/>
</dbReference>
<dbReference type="EMBL" id="CAJVPZ010005388">
    <property type="protein sequence ID" value="CAG8560540.1"/>
    <property type="molecule type" value="Genomic_DNA"/>
</dbReference>